<dbReference type="Proteomes" id="UP000053144">
    <property type="component" value="Chromosome 1"/>
</dbReference>
<dbReference type="Gene3D" id="3.30.465.10">
    <property type="match status" value="1"/>
</dbReference>
<evidence type="ECO:0000256" key="3">
    <source>
        <dbReference type="ARBA" id="ARBA00022630"/>
    </source>
</evidence>
<dbReference type="Gramene" id="KOM31116">
    <property type="protein sequence ID" value="KOM31116"/>
    <property type="gene ID" value="LR48_Vigan01g067100"/>
</dbReference>
<name>A0A0L9TL07_PHAAN</name>
<keyword evidence="3" id="KW-0285">Flavoprotein</keyword>
<dbReference type="GO" id="GO:1901696">
    <property type="term" value="P:cannabinoid biosynthetic process"/>
    <property type="evidence" value="ECO:0007669"/>
    <property type="project" value="UniProtKB-ARBA"/>
</dbReference>
<dbReference type="Pfam" id="PF01565">
    <property type="entry name" value="FAD_binding_4"/>
    <property type="match status" value="1"/>
</dbReference>
<dbReference type="PANTHER" id="PTHR32448">
    <property type="entry name" value="OS08G0158400 PROTEIN"/>
    <property type="match status" value="1"/>
</dbReference>
<evidence type="ECO:0000313" key="9">
    <source>
        <dbReference type="EMBL" id="KOM31116.1"/>
    </source>
</evidence>
<dbReference type="InterPro" id="IPR016167">
    <property type="entry name" value="FAD-bd_PCMH_sub1"/>
</dbReference>
<dbReference type="InterPro" id="IPR012951">
    <property type="entry name" value="BBE"/>
</dbReference>
<dbReference type="EMBL" id="CM003371">
    <property type="protein sequence ID" value="KOM31116.1"/>
    <property type="molecule type" value="Genomic_DNA"/>
</dbReference>
<proteinExistence type="inferred from homology"/>
<sequence length="514" mass="57175">MLPVSLGNSQNQSPDIKQFLSCLSAHSSKTIPEAVYTPQNASYTSILNLHVQNKRYKTKNTPKPLAIITAKSENHVQATVTCAKSSRIQIRIRSGGHDYEAASYVSDVPFVILDMFPLQSVDVDVKSATAWVQAGATIGQVYYEIAKKSNVLAFPAGVCPTLGAGGHISGGGYGNLMRKYGLSVDNIIDARLVDANGVIRDRKSMGEDLFWAIRGGGGASFAAILSWRVKLVPVPPQVTVFNVKRSIKEDGTDVAYKWQLVAPKLDRDLFIRVEPNAVNGTVIISFIGMFLGPIEKLVPMVSKSFPELGLKKSDCIAMPWVNSTLFWYDSPIGTPIQALLPTSQEPSTIYFKSRSDYVKTPIPKTALKGVWDLMIKCNNVWMQWNPYGGVMDEISASATPFPHRKGNLFLIQYFVFWNEDSAAAYDRNMKFSKLIYEFMTSFVSRYPREAFLNYRDNDIGEKHPSSSTSLKDAQVYGTKFFKENFDRLVSVKTTVDPSNFFTYEQSIPPKSAHL</sequence>
<dbReference type="FunFam" id="3.30.43.10:FF:000004">
    <property type="entry name" value="Berberine bridge enzyme-like 15"/>
    <property type="match status" value="1"/>
</dbReference>
<evidence type="ECO:0000256" key="6">
    <source>
        <dbReference type="ARBA" id="ARBA00023157"/>
    </source>
</evidence>
<evidence type="ECO:0000256" key="4">
    <source>
        <dbReference type="ARBA" id="ARBA00022729"/>
    </source>
</evidence>
<dbReference type="Gramene" id="KOM31117">
    <property type="protein sequence ID" value="KOM31117"/>
    <property type="gene ID" value="LR48_Vigan01g067200"/>
</dbReference>
<dbReference type="SUPFAM" id="SSF56176">
    <property type="entry name" value="FAD-binding/transporter-associated domain-like"/>
    <property type="match status" value="1"/>
</dbReference>
<dbReference type="Pfam" id="PF08031">
    <property type="entry name" value="BBE"/>
    <property type="match status" value="1"/>
</dbReference>
<evidence type="ECO:0000256" key="7">
    <source>
        <dbReference type="ARBA" id="ARBA00023180"/>
    </source>
</evidence>
<accession>A0A0L9TL07</accession>
<keyword evidence="6" id="KW-1015">Disulfide bond</keyword>
<reference evidence="11" key="1">
    <citation type="journal article" date="2015" name="Proc. Natl. Acad. Sci. U.S.A.">
        <title>Genome sequencing of adzuki bean (Vigna angularis) provides insight into high starch and low fat accumulation and domestication.</title>
        <authorList>
            <person name="Yang K."/>
            <person name="Tian Z."/>
            <person name="Chen C."/>
            <person name="Luo L."/>
            <person name="Zhao B."/>
            <person name="Wang Z."/>
            <person name="Yu L."/>
            <person name="Li Y."/>
            <person name="Sun Y."/>
            <person name="Li W."/>
            <person name="Chen Y."/>
            <person name="Li Y."/>
            <person name="Zhang Y."/>
            <person name="Ai D."/>
            <person name="Zhao J."/>
            <person name="Shang C."/>
            <person name="Ma Y."/>
            <person name="Wu B."/>
            <person name="Wang M."/>
            <person name="Gao L."/>
            <person name="Sun D."/>
            <person name="Zhang P."/>
            <person name="Guo F."/>
            <person name="Wang W."/>
            <person name="Li Y."/>
            <person name="Wang J."/>
            <person name="Varshney R.K."/>
            <person name="Wang J."/>
            <person name="Ling H.Q."/>
            <person name="Wan P."/>
        </authorList>
    </citation>
    <scope>NUCLEOTIDE SEQUENCE</scope>
    <source>
        <strain evidence="11">cv. Jingnong 6</strain>
    </source>
</reference>
<dbReference type="InterPro" id="IPR016169">
    <property type="entry name" value="FAD-bd_PCMH_sub2"/>
</dbReference>
<evidence type="ECO:0000313" key="10">
    <source>
        <dbReference type="EMBL" id="KOM31117.1"/>
    </source>
</evidence>
<dbReference type="AlphaFoldDB" id="A0A0L9TL07"/>
<evidence type="ECO:0000256" key="5">
    <source>
        <dbReference type="ARBA" id="ARBA00022827"/>
    </source>
</evidence>
<dbReference type="Gene3D" id="3.40.462.20">
    <property type="match status" value="1"/>
</dbReference>
<keyword evidence="5" id="KW-0274">FAD</keyword>
<reference evidence="10" key="2">
    <citation type="submission" date="2015-02" db="EMBL/GenBank/DDBJ databases">
        <authorList>
            <person name="Chooi Y.-H."/>
        </authorList>
    </citation>
    <scope>NUCLEOTIDE SEQUENCE</scope>
    <source>
        <tissue evidence="10">Seedling</tissue>
    </source>
</reference>
<comment type="cofactor">
    <cofactor evidence="1">
        <name>FAD</name>
        <dbReference type="ChEBI" id="CHEBI:57692"/>
    </cofactor>
</comment>
<dbReference type="InterPro" id="IPR016166">
    <property type="entry name" value="FAD-bd_PCMH"/>
</dbReference>
<dbReference type="Gene3D" id="3.30.43.10">
    <property type="entry name" value="Uridine Diphospho-n-acetylenolpyruvylglucosamine Reductase, domain 2"/>
    <property type="match status" value="1"/>
</dbReference>
<gene>
    <name evidence="9" type="ORF">LR48_Vigan01g067100</name>
    <name evidence="10" type="ORF">LR48_Vigan01g067200</name>
</gene>
<evidence type="ECO:0000256" key="1">
    <source>
        <dbReference type="ARBA" id="ARBA00001974"/>
    </source>
</evidence>
<keyword evidence="4" id="KW-0732">Signal</keyword>
<dbReference type="EMBL" id="CM003371">
    <property type="protein sequence ID" value="KOM31117.1"/>
    <property type="molecule type" value="Genomic_DNA"/>
</dbReference>
<feature type="domain" description="FAD-binding PCMH-type" evidence="8">
    <location>
        <begin position="60"/>
        <end position="234"/>
    </location>
</feature>
<dbReference type="PROSITE" id="PS51387">
    <property type="entry name" value="FAD_PCMH"/>
    <property type="match status" value="1"/>
</dbReference>
<dbReference type="InterPro" id="IPR006094">
    <property type="entry name" value="Oxid_FAD_bind_N"/>
</dbReference>
<protein>
    <recommendedName>
        <fullName evidence="8">FAD-binding PCMH-type domain-containing protein</fullName>
    </recommendedName>
</protein>
<dbReference type="OMA" id="IFIRAMP"/>
<comment type="similarity">
    <text evidence="2">Belongs to the oxygen-dependent FAD-linked oxidoreductase family.</text>
</comment>
<evidence type="ECO:0000259" key="8">
    <source>
        <dbReference type="PROSITE" id="PS51387"/>
    </source>
</evidence>
<organism evidence="10 11">
    <name type="scientific">Phaseolus angularis</name>
    <name type="common">Azuki bean</name>
    <name type="synonym">Vigna angularis</name>
    <dbReference type="NCBI Taxonomy" id="3914"/>
    <lineage>
        <taxon>Eukaryota</taxon>
        <taxon>Viridiplantae</taxon>
        <taxon>Streptophyta</taxon>
        <taxon>Embryophyta</taxon>
        <taxon>Tracheophyta</taxon>
        <taxon>Spermatophyta</taxon>
        <taxon>Magnoliopsida</taxon>
        <taxon>eudicotyledons</taxon>
        <taxon>Gunneridae</taxon>
        <taxon>Pentapetalae</taxon>
        <taxon>rosids</taxon>
        <taxon>fabids</taxon>
        <taxon>Fabales</taxon>
        <taxon>Fabaceae</taxon>
        <taxon>Papilionoideae</taxon>
        <taxon>50 kb inversion clade</taxon>
        <taxon>NPAAA clade</taxon>
        <taxon>indigoferoid/millettioid clade</taxon>
        <taxon>Phaseoleae</taxon>
        <taxon>Vigna</taxon>
    </lineage>
</organism>
<dbReference type="GO" id="GO:0016491">
    <property type="term" value="F:oxidoreductase activity"/>
    <property type="evidence" value="ECO:0007669"/>
    <property type="project" value="InterPro"/>
</dbReference>
<dbReference type="InterPro" id="IPR036318">
    <property type="entry name" value="FAD-bd_PCMH-like_sf"/>
</dbReference>
<keyword evidence="7" id="KW-0325">Glycoprotein</keyword>
<evidence type="ECO:0000313" key="11">
    <source>
        <dbReference type="Proteomes" id="UP000053144"/>
    </source>
</evidence>
<dbReference type="GO" id="GO:0071949">
    <property type="term" value="F:FAD binding"/>
    <property type="evidence" value="ECO:0007669"/>
    <property type="project" value="InterPro"/>
</dbReference>
<dbReference type="STRING" id="3914.A0A0L9TL07"/>
<evidence type="ECO:0000256" key="2">
    <source>
        <dbReference type="ARBA" id="ARBA00005466"/>
    </source>
</evidence>